<reference evidence="3 4" key="1">
    <citation type="submission" date="2020-08" db="EMBL/GenBank/DDBJ databases">
        <title>Sequencing the genomes of 1000 actinobacteria strains.</title>
        <authorList>
            <person name="Klenk H.-P."/>
        </authorList>
    </citation>
    <scope>NUCLEOTIDE SEQUENCE [LARGE SCALE GENOMIC DNA]</scope>
    <source>
        <strain evidence="3 4">DSM 45886</strain>
    </source>
</reference>
<feature type="domain" description="Metallo-beta-lactamase" evidence="2">
    <location>
        <begin position="47"/>
        <end position="284"/>
    </location>
</feature>
<dbReference type="Proteomes" id="UP000578819">
    <property type="component" value="Unassembled WGS sequence"/>
</dbReference>
<dbReference type="Pfam" id="PF00753">
    <property type="entry name" value="Lactamase_B"/>
    <property type="match status" value="1"/>
</dbReference>
<sequence length="378" mass="40274">MRKLFGGADRGGADRGGRAGPRRPDDPHWMLPPAAPDPELLRVTFLGVSTLLIQDGETALLVDGFFSRPGKVRTLLGRIAPDPAIIDRSLRRAGITRLAAVIVGHSHYDHVMDAPVVAARTGAVLVGSPSTRMVALGVRQSAGDALQSAGGAGRGPSAGLDDSRILVPAEGEPLAFGRFTVTLIRSEHVPPHRFSGELTHPVTPPVRASTYRMGRCHSLLFAHDQGRILVQGSAGFRSGALVRQQADVAYLGIGTLARQPQDYQERYWRETVGTVGARRVLPIHWDDFWRPLHEPLVPLPALVDDIPRALDFLYAKASAAGIDLRLPTAWQPTDPFVGLPSGEPRPAVCASGPDRQPGSAAGEPGPGTDRRQQGGSAA</sequence>
<feature type="region of interest" description="Disordered" evidence="1">
    <location>
        <begin position="335"/>
        <end position="378"/>
    </location>
</feature>
<dbReference type="EMBL" id="JACHJW010000001">
    <property type="protein sequence ID" value="MBB4960331.1"/>
    <property type="molecule type" value="Genomic_DNA"/>
</dbReference>
<feature type="region of interest" description="Disordered" evidence="1">
    <location>
        <begin position="1"/>
        <end position="28"/>
    </location>
</feature>
<organism evidence="3 4">
    <name type="scientific">Micromonospora polyrhachis</name>
    <dbReference type="NCBI Taxonomy" id="1282883"/>
    <lineage>
        <taxon>Bacteria</taxon>
        <taxon>Bacillati</taxon>
        <taxon>Actinomycetota</taxon>
        <taxon>Actinomycetes</taxon>
        <taxon>Micromonosporales</taxon>
        <taxon>Micromonosporaceae</taxon>
        <taxon>Micromonospora</taxon>
    </lineage>
</organism>
<dbReference type="AlphaFoldDB" id="A0A7W7WQJ3"/>
<dbReference type="PANTHER" id="PTHR43546">
    <property type="entry name" value="UPF0173 METAL-DEPENDENT HYDROLASE MJ1163-RELATED"/>
    <property type="match status" value="1"/>
</dbReference>
<proteinExistence type="predicted"/>
<evidence type="ECO:0000313" key="4">
    <source>
        <dbReference type="Proteomes" id="UP000578819"/>
    </source>
</evidence>
<dbReference type="Gene3D" id="3.60.15.10">
    <property type="entry name" value="Ribonuclease Z/Hydroxyacylglutathione hydrolase-like"/>
    <property type="match status" value="1"/>
</dbReference>
<dbReference type="InterPro" id="IPR036866">
    <property type="entry name" value="RibonucZ/Hydroxyglut_hydro"/>
</dbReference>
<feature type="compositionally biased region" description="Basic and acidic residues" evidence="1">
    <location>
        <begin position="11"/>
        <end position="28"/>
    </location>
</feature>
<dbReference type="SUPFAM" id="SSF56281">
    <property type="entry name" value="Metallo-hydrolase/oxidoreductase"/>
    <property type="match status" value="1"/>
</dbReference>
<dbReference type="RefSeq" id="WP_221449099.1">
    <property type="nucleotide sequence ID" value="NZ_JACHJW010000001.1"/>
</dbReference>
<gene>
    <name evidence="3" type="ORF">FHR38_004064</name>
</gene>
<dbReference type="SMART" id="SM00849">
    <property type="entry name" value="Lactamase_B"/>
    <property type="match status" value="1"/>
</dbReference>
<evidence type="ECO:0000313" key="3">
    <source>
        <dbReference type="EMBL" id="MBB4960331.1"/>
    </source>
</evidence>
<comment type="caution">
    <text evidence="3">The sequence shown here is derived from an EMBL/GenBank/DDBJ whole genome shotgun (WGS) entry which is preliminary data.</text>
</comment>
<evidence type="ECO:0000259" key="2">
    <source>
        <dbReference type="SMART" id="SM00849"/>
    </source>
</evidence>
<dbReference type="InterPro" id="IPR001279">
    <property type="entry name" value="Metallo-B-lactamas"/>
</dbReference>
<name>A0A7W7WQJ3_9ACTN</name>
<evidence type="ECO:0000256" key="1">
    <source>
        <dbReference type="SAM" id="MobiDB-lite"/>
    </source>
</evidence>
<accession>A0A7W7WQJ3</accession>
<dbReference type="InterPro" id="IPR050114">
    <property type="entry name" value="UPF0173_UPF0282_UlaG_hydrolase"/>
</dbReference>
<dbReference type="PANTHER" id="PTHR43546:SF3">
    <property type="entry name" value="UPF0173 METAL-DEPENDENT HYDROLASE MJ1163"/>
    <property type="match status" value="1"/>
</dbReference>
<dbReference type="CDD" id="cd06262">
    <property type="entry name" value="metallo-hydrolase-like_MBL-fold"/>
    <property type="match status" value="1"/>
</dbReference>
<keyword evidence="4" id="KW-1185">Reference proteome</keyword>
<protein>
    <submittedName>
        <fullName evidence="3">L-ascorbate metabolism protein UlaG (Beta-lactamase superfamily)</fullName>
    </submittedName>
</protein>